<dbReference type="PANTHER" id="PTHR30244">
    <property type="entry name" value="TRANSAMINASE"/>
    <property type="match status" value="1"/>
</dbReference>
<dbReference type="InterPro" id="IPR015424">
    <property type="entry name" value="PyrdxlP-dep_Trfase"/>
</dbReference>
<dbReference type="InterPro" id="IPR015421">
    <property type="entry name" value="PyrdxlP-dep_Trfase_major"/>
</dbReference>
<evidence type="ECO:0000256" key="2">
    <source>
        <dbReference type="ARBA" id="ARBA00037999"/>
    </source>
</evidence>
<dbReference type="Proteomes" id="UP000437131">
    <property type="component" value="Unassembled WGS sequence"/>
</dbReference>
<dbReference type="CDD" id="cd00616">
    <property type="entry name" value="AHBA_syn"/>
    <property type="match status" value="1"/>
</dbReference>
<dbReference type="InterPro" id="IPR015422">
    <property type="entry name" value="PyrdxlP-dep_Trfase_small"/>
</dbReference>
<dbReference type="AlphaFoldDB" id="A0A844GU86"/>
<dbReference type="EMBL" id="WMIA01000006">
    <property type="protein sequence ID" value="MTF38622.1"/>
    <property type="molecule type" value="Genomic_DNA"/>
</dbReference>
<evidence type="ECO:0000313" key="7">
    <source>
        <dbReference type="Proteomes" id="UP000437131"/>
    </source>
</evidence>
<sequence>MKIPILDLKPQYQSLKGEIDSAIASVLESTQFVLGSEVTALETEIADYLGVKHAIGVNSGTDALVIALRALNIGAGDEVITTSFSFYATAESISIVGATPIFADISTTTFNIDANSILEKITPKTKAIIPVHLYGQPAAMGKIQDIAKQHNLKVIEDCAQAFGAIYYGDCPDCQENCQKPLRDSLVGKYVGNLGDFGAYSFYPTKNLGAYGDAGMIVTNDDELAELAKMLRVHGSKKNYHNELLGYNSRLDSLQACILRVKLKYINQWNQTRQKVAEIYNHLLANNENIITPNISKGHVFHQYTIRVINGKRDQLKEYLAQQGIGSMIYYPIPQDQLPVYKDKYYPNPISMKLAQEVLSLPIYPELTQENIEFVAQTINDFFYN</sequence>
<dbReference type="GO" id="GO:0000271">
    <property type="term" value="P:polysaccharide biosynthetic process"/>
    <property type="evidence" value="ECO:0007669"/>
    <property type="project" value="TreeGrafter"/>
</dbReference>
<evidence type="ECO:0000313" key="6">
    <source>
        <dbReference type="EMBL" id="MTF38622.1"/>
    </source>
</evidence>
<feature type="modified residue" description="N6-(pyridoxal phosphate)lysine" evidence="4">
    <location>
        <position position="205"/>
    </location>
</feature>
<accession>A0A844GU86</accession>
<comment type="caution">
    <text evidence="6">The sequence shown here is derived from an EMBL/GenBank/DDBJ whole genome shotgun (WGS) entry which is preliminary data.</text>
</comment>
<dbReference type="GO" id="GO:0030170">
    <property type="term" value="F:pyridoxal phosphate binding"/>
    <property type="evidence" value="ECO:0007669"/>
    <property type="project" value="UniProtKB-ARBA"/>
</dbReference>
<dbReference type="Gene3D" id="3.40.640.10">
    <property type="entry name" value="Type I PLP-dependent aspartate aminotransferase-like (Major domain)"/>
    <property type="match status" value="1"/>
</dbReference>
<dbReference type="SUPFAM" id="SSF53383">
    <property type="entry name" value="PLP-dependent transferases"/>
    <property type="match status" value="1"/>
</dbReference>
<evidence type="ECO:0000256" key="5">
    <source>
        <dbReference type="RuleBase" id="RU004508"/>
    </source>
</evidence>
<evidence type="ECO:0000256" key="4">
    <source>
        <dbReference type="PIRSR" id="PIRSR000390-2"/>
    </source>
</evidence>
<organism evidence="6 7">
    <name type="scientific">Cyanobacterium aponinum 0216</name>
    <dbReference type="NCBI Taxonomy" id="2676140"/>
    <lineage>
        <taxon>Bacteria</taxon>
        <taxon>Bacillati</taxon>
        <taxon>Cyanobacteriota</taxon>
        <taxon>Cyanophyceae</taxon>
        <taxon>Oscillatoriophycideae</taxon>
        <taxon>Chroococcales</taxon>
        <taxon>Geminocystaceae</taxon>
        <taxon>Cyanobacterium</taxon>
    </lineage>
</organism>
<proteinExistence type="inferred from homology"/>
<evidence type="ECO:0000256" key="1">
    <source>
        <dbReference type="ARBA" id="ARBA00022898"/>
    </source>
</evidence>
<comment type="similarity">
    <text evidence="2 5">Belongs to the DegT/DnrJ/EryC1 family.</text>
</comment>
<dbReference type="PIRSF" id="PIRSF000390">
    <property type="entry name" value="PLP_StrS"/>
    <property type="match status" value="1"/>
</dbReference>
<gene>
    <name evidence="6" type="ORF">GGC33_06755</name>
</gene>
<dbReference type="InterPro" id="IPR000653">
    <property type="entry name" value="DegT/StrS_aminotransferase"/>
</dbReference>
<evidence type="ECO:0000256" key="3">
    <source>
        <dbReference type="PIRSR" id="PIRSR000390-1"/>
    </source>
</evidence>
<reference evidence="6 7" key="1">
    <citation type="submission" date="2019-11" db="EMBL/GenBank/DDBJ databases">
        <title>Isolation of a new High Light Tolerant Cyanobacteria.</title>
        <authorList>
            <person name="Dobson Z."/>
            <person name="Vaughn N."/>
            <person name="Vaughn M."/>
            <person name="Fromme P."/>
            <person name="Mazor Y."/>
        </authorList>
    </citation>
    <scope>NUCLEOTIDE SEQUENCE [LARGE SCALE GENOMIC DNA]</scope>
    <source>
        <strain evidence="6 7">0216</strain>
    </source>
</reference>
<dbReference type="FunFam" id="3.40.640.10:FF:000089">
    <property type="entry name" value="Aminotransferase, DegT/DnrJ/EryC1/StrS family"/>
    <property type="match status" value="1"/>
</dbReference>
<dbReference type="Gene3D" id="3.90.1150.10">
    <property type="entry name" value="Aspartate Aminotransferase, domain 1"/>
    <property type="match status" value="1"/>
</dbReference>
<dbReference type="Pfam" id="PF01041">
    <property type="entry name" value="DegT_DnrJ_EryC1"/>
    <property type="match status" value="1"/>
</dbReference>
<feature type="active site" description="Proton acceptor" evidence="3">
    <location>
        <position position="205"/>
    </location>
</feature>
<keyword evidence="1 4" id="KW-0663">Pyridoxal phosphate</keyword>
<protein>
    <submittedName>
        <fullName evidence="6">Erythromycin biosynthesis sensory transduction protein eryC1</fullName>
    </submittedName>
</protein>
<dbReference type="GO" id="GO:0008483">
    <property type="term" value="F:transaminase activity"/>
    <property type="evidence" value="ECO:0007669"/>
    <property type="project" value="TreeGrafter"/>
</dbReference>
<dbReference type="RefSeq" id="WP_155083528.1">
    <property type="nucleotide sequence ID" value="NZ_WMIA01000006.1"/>
</dbReference>
<name>A0A844GU86_9CHRO</name>
<dbReference type="PANTHER" id="PTHR30244:SF36">
    <property type="entry name" value="3-OXO-GLUCOSE-6-PHOSPHATE:GLUTAMATE AMINOTRANSFERASE"/>
    <property type="match status" value="1"/>
</dbReference>